<dbReference type="PANTHER" id="PTHR11552:SF201">
    <property type="entry name" value="GLUCOSE-METHANOL-CHOLINE OXIDOREDUCTASE N-TERMINAL DOMAIN-CONTAINING PROTEIN"/>
    <property type="match status" value="1"/>
</dbReference>
<comment type="similarity">
    <text evidence="2">Belongs to the GMC oxidoreductase family.</text>
</comment>
<evidence type="ECO:0000313" key="9">
    <source>
        <dbReference type="Proteomes" id="UP000054279"/>
    </source>
</evidence>
<dbReference type="OrthoDB" id="269227at2759"/>
<evidence type="ECO:0000313" key="8">
    <source>
        <dbReference type="EMBL" id="KIJ41960.1"/>
    </source>
</evidence>
<dbReference type="EMBL" id="KN837133">
    <property type="protein sequence ID" value="KIJ41960.1"/>
    <property type="molecule type" value="Genomic_DNA"/>
</dbReference>
<evidence type="ECO:0000256" key="3">
    <source>
        <dbReference type="ARBA" id="ARBA00022630"/>
    </source>
</evidence>
<dbReference type="InterPro" id="IPR036188">
    <property type="entry name" value="FAD/NAD-bd_sf"/>
</dbReference>
<keyword evidence="3" id="KW-0285">Flavoprotein</keyword>
<evidence type="ECO:0000256" key="5">
    <source>
        <dbReference type="ARBA" id="ARBA00022827"/>
    </source>
</evidence>
<dbReference type="SUPFAM" id="SSF54373">
    <property type="entry name" value="FAD-linked reductases, C-terminal domain"/>
    <property type="match status" value="1"/>
</dbReference>
<evidence type="ECO:0000259" key="7">
    <source>
        <dbReference type="Pfam" id="PF05199"/>
    </source>
</evidence>
<dbReference type="InterPro" id="IPR007867">
    <property type="entry name" value="GMC_OxRtase_C"/>
</dbReference>
<organism evidence="8 9">
    <name type="scientific">Sphaerobolus stellatus (strain SS14)</name>
    <dbReference type="NCBI Taxonomy" id="990650"/>
    <lineage>
        <taxon>Eukaryota</taxon>
        <taxon>Fungi</taxon>
        <taxon>Dikarya</taxon>
        <taxon>Basidiomycota</taxon>
        <taxon>Agaricomycotina</taxon>
        <taxon>Agaricomycetes</taxon>
        <taxon>Phallomycetidae</taxon>
        <taxon>Geastrales</taxon>
        <taxon>Sphaerobolaceae</taxon>
        <taxon>Sphaerobolus</taxon>
    </lineage>
</organism>
<dbReference type="InterPro" id="IPR012132">
    <property type="entry name" value="GMC_OxRdtase"/>
</dbReference>
<dbReference type="GO" id="GO:0016614">
    <property type="term" value="F:oxidoreductase activity, acting on CH-OH group of donors"/>
    <property type="evidence" value="ECO:0007669"/>
    <property type="project" value="InterPro"/>
</dbReference>
<dbReference type="Proteomes" id="UP000054279">
    <property type="component" value="Unassembled WGS sequence"/>
</dbReference>
<sequence length="228" mass="25182">GPTPFANRPRRTFTTINSVLYAPISRGRTHINSSDPLAFPQVDPNYWGHPMDIAAHVGGAKLARKMLRTPPLLSIFDGEFEPGDQFQTDEEIEGWLRGVVASDNHEVGTASMLPEELGGVVDTSLKVYGTNNVRVADASIIPFTVSSHLSSTIYAIGEKVILASFSLIPKKLLTMTRRQISSRAAGEAIQRILIKFLSDLYPLLITAINQSITENIPILFNYRNDTFR</sequence>
<dbReference type="AlphaFoldDB" id="A0A0C9VTV6"/>
<keyword evidence="4" id="KW-0732">Signal</keyword>
<evidence type="ECO:0000256" key="1">
    <source>
        <dbReference type="ARBA" id="ARBA00001974"/>
    </source>
</evidence>
<evidence type="ECO:0000256" key="6">
    <source>
        <dbReference type="ARBA" id="ARBA00023002"/>
    </source>
</evidence>
<keyword evidence="9" id="KW-1185">Reference proteome</keyword>
<keyword evidence="6" id="KW-0560">Oxidoreductase</keyword>
<proteinExistence type="inferred from homology"/>
<reference evidence="8 9" key="1">
    <citation type="submission" date="2014-06" db="EMBL/GenBank/DDBJ databases">
        <title>Evolutionary Origins and Diversification of the Mycorrhizal Mutualists.</title>
        <authorList>
            <consortium name="DOE Joint Genome Institute"/>
            <consortium name="Mycorrhizal Genomics Consortium"/>
            <person name="Kohler A."/>
            <person name="Kuo A."/>
            <person name="Nagy L.G."/>
            <person name="Floudas D."/>
            <person name="Copeland A."/>
            <person name="Barry K.W."/>
            <person name="Cichocki N."/>
            <person name="Veneault-Fourrey C."/>
            <person name="LaButti K."/>
            <person name="Lindquist E.A."/>
            <person name="Lipzen A."/>
            <person name="Lundell T."/>
            <person name="Morin E."/>
            <person name="Murat C."/>
            <person name="Riley R."/>
            <person name="Ohm R."/>
            <person name="Sun H."/>
            <person name="Tunlid A."/>
            <person name="Henrissat B."/>
            <person name="Grigoriev I.V."/>
            <person name="Hibbett D.S."/>
            <person name="Martin F."/>
        </authorList>
    </citation>
    <scope>NUCLEOTIDE SEQUENCE [LARGE SCALE GENOMIC DNA]</scope>
    <source>
        <strain evidence="8 9">SS14</strain>
    </source>
</reference>
<dbReference type="PANTHER" id="PTHR11552">
    <property type="entry name" value="GLUCOSE-METHANOL-CHOLINE GMC OXIDOREDUCTASE"/>
    <property type="match status" value="1"/>
</dbReference>
<dbReference type="SUPFAM" id="SSF51905">
    <property type="entry name" value="FAD/NAD(P)-binding domain"/>
    <property type="match status" value="1"/>
</dbReference>
<dbReference type="Pfam" id="PF05199">
    <property type="entry name" value="GMC_oxred_C"/>
    <property type="match status" value="1"/>
</dbReference>
<accession>A0A0C9VTV6</accession>
<evidence type="ECO:0000256" key="4">
    <source>
        <dbReference type="ARBA" id="ARBA00022729"/>
    </source>
</evidence>
<comment type="cofactor">
    <cofactor evidence="1">
        <name>FAD</name>
        <dbReference type="ChEBI" id="CHEBI:57692"/>
    </cofactor>
</comment>
<feature type="non-terminal residue" evidence="8">
    <location>
        <position position="1"/>
    </location>
</feature>
<name>A0A0C9VTV6_SPHS4</name>
<protein>
    <submittedName>
        <fullName evidence="8">Unplaced genomic scaffold SPHSTscaffold_58, whole genome shotgun sequence</fullName>
    </submittedName>
</protein>
<gene>
    <name evidence="8" type="ORF">M422DRAFT_171626</name>
</gene>
<dbReference type="GO" id="GO:0050660">
    <property type="term" value="F:flavin adenine dinucleotide binding"/>
    <property type="evidence" value="ECO:0007669"/>
    <property type="project" value="InterPro"/>
</dbReference>
<feature type="domain" description="Glucose-methanol-choline oxidoreductase C-terminal" evidence="7">
    <location>
        <begin position="23"/>
        <end position="157"/>
    </location>
</feature>
<dbReference type="Gene3D" id="3.50.50.60">
    <property type="entry name" value="FAD/NAD(P)-binding domain"/>
    <property type="match status" value="1"/>
</dbReference>
<keyword evidence="5" id="KW-0274">FAD</keyword>
<dbReference type="HOGENOM" id="CLU_1217300_0_0_1"/>
<dbReference type="Gene3D" id="3.30.560.10">
    <property type="entry name" value="Glucose Oxidase, domain 3"/>
    <property type="match status" value="1"/>
</dbReference>
<evidence type="ECO:0000256" key="2">
    <source>
        <dbReference type="ARBA" id="ARBA00010790"/>
    </source>
</evidence>